<dbReference type="EMBL" id="JACCAB010000001">
    <property type="protein sequence ID" value="NYG05665.1"/>
    <property type="molecule type" value="Genomic_DNA"/>
</dbReference>
<dbReference type="AlphaFoldDB" id="A0A852WHC5"/>
<evidence type="ECO:0000313" key="4">
    <source>
        <dbReference type="Proteomes" id="UP000573599"/>
    </source>
</evidence>
<evidence type="ECO:0000256" key="1">
    <source>
        <dbReference type="SAM" id="MobiDB-lite"/>
    </source>
</evidence>
<proteinExistence type="predicted"/>
<evidence type="ECO:0000313" key="3">
    <source>
        <dbReference type="EMBL" id="NYG05665.1"/>
    </source>
</evidence>
<dbReference type="Proteomes" id="UP000573599">
    <property type="component" value="Unassembled WGS sequence"/>
</dbReference>
<dbReference type="RefSeq" id="WP_179420259.1">
    <property type="nucleotide sequence ID" value="NZ_JACCAB010000001.1"/>
</dbReference>
<feature type="transmembrane region" description="Helical" evidence="2">
    <location>
        <begin position="284"/>
        <end position="303"/>
    </location>
</feature>
<accession>A0A852WHC5</accession>
<protein>
    <submittedName>
        <fullName evidence="3">Uncharacterized protein</fullName>
    </submittedName>
</protein>
<keyword evidence="2" id="KW-0472">Membrane</keyword>
<keyword evidence="2" id="KW-1133">Transmembrane helix</keyword>
<name>A0A852WHC5_9MICO</name>
<feature type="region of interest" description="Disordered" evidence="1">
    <location>
        <begin position="1"/>
        <end position="24"/>
    </location>
</feature>
<sequence length="332" mass="35636">MSTTRTHSPAPTRPGRRSASDDVAARPWAGAKREYDLLKEFVIALVVVGALVIGLAAAFSSPDEKSLTLAGWAQQAPNDFVATAAAELAGTSTSASYGPPYNATADAGQKLGPLNLQKAAGVRIPVDPANDFVITPLLTLPATATLSRALSDWKGATATEQGKWAGSYADALGKVPDGNPAKVAAGAYGPVPALTANLLSMAQSGALQPVIQGESGFYNTDYTRSTLFLADGSYLDDHATTQHLGGDQWGMMNETGSYPGQSWLWLYTFWYQVEPFKSSPNADALVWGLMALLSLGFLLVPFLPGVRSLPRWIPIHRYIWRDYYRKQATERR</sequence>
<comment type="caution">
    <text evidence="3">The sequence shown here is derived from an EMBL/GenBank/DDBJ whole genome shotgun (WGS) entry which is preliminary data.</text>
</comment>
<reference evidence="3 4" key="1">
    <citation type="submission" date="2020-07" db="EMBL/GenBank/DDBJ databases">
        <title>Sequencing the genomes of 1000 actinobacteria strains.</title>
        <authorList>
            <person name="Klenk H.-P."/>
        </authorList>
    </citation>
    <scope>NUCLEOTIDE SEQUENCE [LARGE SCALE GENOMIC DNA]</scope>
    <source>
        <strain evidence="3 4">DSM 23987</strain>
    </source>
</reference>
<keyword evidence="4" id="KW-1185">Reference proteome</keyword>
<organism evidence="3 4">
    <name type="scientific">Pedococcus badiiscoriae</name>
    <dbReference type="NCBI Taxonomy" id="642776"/>
    <lineage>
        <taxon>Bacteria</taxon>
        <taxon>Bacillati</taxon>
        <taxon>Actinomycetota</taxon>
        <taxon>Actinomycetes</taxon>
        <taxon>Micrococcales</taxon>
        <taxon>Intrasporangiaceae</taxon>
        <taxon>Pedococcus</taxon>
    </lineage>
</organism>
<keyword evidence="2" id="KW-0812">Transmembrane</keyword>
<gene>
    <name evidence="3" type="ORF">BJ986_000152</name>
</gene>
<feature type="transmembrane region" description="Helical" evidence="2">
    <location>
        <begin position="41"/>
        <end position="59"/>
    </location>
</feature>
<evidence type="ECO:0000256" key="2">
    <source>
        <dbReference type="SAM" id="Phobius"/>
    </source>
</evidence>